<comment type="catalytic activity">
    <reaction evidence="7">
        <text>O-phospho-L-seryl-[protein] + H2O = L-seryl-[protein] + phosphate</text>
        <dbReference type="Rhea" id="RHEA:20629"/>
        <dbReference type="Rhea" id="RHEA-COMP:9863"/>
        <dbReference type="Rhea" id="RHEA-COMP:11604"/>
        <dbReference type="ChEBI" id="CHEBI:15377"/>
        <dbReference type="ChEBI" id="CHEBI:29999"/>
        <dbReference type="ChEBI" id="CHEBI:43474"/>
        <dbReference type="ChEBI" id="CHEBI:83421"/>
        <dbReference type="EC" id="3.1.3.16"/>
    </reaction>
</comment>
<comment type="cofactor">
    <cofactor evidence="1">
        <name>Mn(2+)</name>
        <dbReference type="ChEBI" id="CHEBI:29035"/>
    </cofactor>
</comment>
<dbReference type="RefSeq" id="WP_071804042.1">
    <property type="nucleotide sequence ID" value="NZ_MEIA01000077.1"/>
</dbReference>
<dbReference type="PANTHER" id="PTHR47992">
    <property type="entry name" value="PROTEIN PHOSPHATASE"/>
    <property type="match status" value="1"/>
</dbReference>
<evidence type="ECO:0000256" key="2">
    <source>
        <dbReference type="ARBA" id="ARBA00013081"/>
    </source>
</evidence>
<accession>A0A1K0GZR9</accession>
<feature type="region of interest" description="Disordered" evidence="12">
    <location>
        <begin position="266"/>
        <end position="298"/>
    </location>
</feature>
<evidence type="ECO:0000256" key="10">
    <source>
        <dbReference type="ARBA" id="ARBA00077741"/>
    </source>
</evidence>
<evidence type="ECO:0000256" key="7">
    <source>
        <dbReference type="ARBA" id="ARBA00047761"/>
    </source>
</evidence>
<dbReference type="PROSITE" id="PS51746">
    <property type="entry name" value="PPM_2"/>
    <property type="match status" value="1"/>
</dbReference>
<organism evidence="14 15">
    <name type="scientific">Couchioplanes caeruleus subsp. caeruleus</name>
    <dbReference type="NCBI Taxonomy" id="56427"/>
    <lineage>
        <taxon>Bacteria</taxon>
        <taxon>Bacillati</taxon>
        <taxon>Actinomycetota</taxon>
        <taxon>Actinomycetes</taxon>
        <taxon>Micromonosporales</taxon>
        <taxon>Micromonosporaceae</taxon>
        <taxon>Couchioplanes</taxon>
    </lineage>
</organism>
<dbReference type="SMART" id="SM00331">
    <property type="entry name" value="PP2C_SIG"/>
    <property type="match status" value="1"/>
</dbReference>
<evidence type="ECO:0000256" key="8">
    <source>
        <dbReference type="ARBA" id="ARBA00048336"/>
    </source>
</evidence>
<evidence type="ECO:0000256" key="1">
    <source>
        <dbReference type="ARBA" id="ARBA00001936"/>
    </source>
</evidence>
<dbReference type="AlphaFoldDB" id="A0A1K0GZR9"/>
<sequence>MTLTLRYAAQSDRGLIRDGNQDSVYAGPRLLAVADGMGGMAAGDVASNIVIAAMAPLDEDVPGDALVDALRHAVGAANQQLRDTVDANPHLEGMGTTLTAVLFSGSKIGMVHIGDSRAYMLRQGEFSQITKDDTYVQMLVDEGRISPEEASSHPQRSLLTRALDGRDIDPEYSVRQVLKGDRYLICSDGLSGVVSAETIGESMRDIADPQVCVERLVQLALRGGGPDNITVVVADATDADIVEQAPIVGGAAARDRGNATVADSSSAAARAAALQSPPRPAQPENAAYERDEPEPPKRHPVRTAVVVLLLLAFLGGGLWTGWKYTQEQYYVGATDEGQLAIFQGVPGQIAGLDLSSVHETSTARLDDLTTVAQDRVKQGIHADSKPDAQRRLLELTSEDASNPNLKPVCAPSTAPPTLTPTANPPVPSAKPSAPVRGTTPSVPALAPATTPDAQPSASTQPVTSDPVGCRPVD</sequence>
<reference evidence="14 15" key="1">
    <citation type="submission" date="2016-09" db="EMBL/GenBank/DDBJ databases">
        <title>Couchioplanes caeruleus draft genome sequence.</title>
        <authorList>
            <person name="Sheehan J."/>
            <person name="Caffrey P."/>
        </authorList>
    </citation>
    <scope>NUCLEOTIDE SEQUENCE [LARGE SCALE GENOMIC DNA]</scope>
    <source>
        <strain evidence="14 15">DSM 43634</strain>
    </source>
</reference>
<name>A0A1K0GZR9_9ACTN</name>
<feature type="domain" description="PPM-type phosphatase" evidence="13">
    <location>
        <begin position="6"/>
        <end position="236"/>
    </location>
</feature>
<dbReference type="GO" id="GO:0004722">
    <property type="term" value="F:protein serine/threonine phosphatase activity"/>
    <property type="evidence" value="ECO:0007669"/>
    <property type="project" value="UniProtKB-EC"/>
</dbReference>
<evidence type="ECO:0000256" key="3">
    <source>
        <dbReference type="ARBA" id="ARBA00022723"/>
    </source>
</evidence>
<comment type="catalytic activity">
    <reaction evidence="8">
        <text>O-phospho-L-threonyl-[protein] + H2O = L-threonyl-[protein] + phosphate</text>
        <dbReference type="Rhea" id="RHEA:47004"/>
        <dbReference type="Rhea" id="RHEA-COMP:11060"/>
        <dbReference type="Rhea" id="RHEA-COMP:11605"/>
        <dbReference type="ChEBI" id="CHEBI:15377"/>
        <dbReference type="ChEBI" id="CHEBI:30013"/>
        <dbReference type="ChEBI" id="CHEBI:43474"/>
        <dbReference type="ChEBI" id="CHEBI:61977"/>
        <dbReference type="EC" id="3.1.3.16"/>
    </reaction>
</comment>
<dbReference type="GO" id="GO:0046872">
    <property type="term" value="F:metal ion binding"/>
    <property type="evidence" value="ECO:0007669"/>
    <property type="project" value="UniProtKB-KW"/>
</dbReference>
<dbReference type="Proteomes" id="UP000182486">
    <property type="component" value="Unassembled WGS sequence"/>
</dbReference>
<keyword evidence="6" id="KW-0464">Manganese</keyword>
<dbReference type="InterPro" id="IPR001932">
    <property type="entry name" value="PPM-type_phosphatase-like_dom"/>
</dbReference>
<dbReference type="FunFam" id="3.60.40.10:FF:000002">
    <property type="entry name" value="Serine/threonine phosphatase stp"/>
    <property type="match status" value="1"/>
</dbReference>
<evidence type="ECO:0000256" key="5">
    <source>
        <dbReference type="ARBA" id="ARBA00022912"/>
    </source>
</evidence>
<gene>
    <name evidence="14" type="ORF">BG844_07390</name>
</gene>
<feature type="region of interest" description="Disordered" evidence="12">
    <location>
        <begin position="396"/>
        <end position="473"/>
    </location>
</feature>
<evidence type="ECO:0000256" key="11">
    <source>
        <dbReference type="ARBA" id="ARBA00079123"/>
    </source>
</evidence>
<dbReference type="SUPFAM" id="SSF81606">
    <property type="entry name" value="PP2C-like"/>
    <property type="match status" value="1"/>
</dbReference>
<evidence type="ECO:0000259" key="13">
    <source>
        <dbReference type="PROSITE" id="PS51746"/>
    </source>
</evidence>
<keyword evidence="3" id="KW-0479">Metal-binding</keyword>
<evidence type="ECO:0000256" key="4">
    <source>
        <dbReference type="ARBA" id="ARBA00022801"/>
    </source>
</evidence>
<dbReference type="Gene3D" id="3.60.40.10">
    <property type="entry name" value="PPM-type phosphatase domain"/>
    <property type="match status" value="1"/>
</dbReference>
<dbReference type="InterPro" id="IPR036457">
    <property type="entry name" value="PPM-type-like_dom_sf"/>
</dbReference>
<evidence type="ECO:0000313" key="14">
    <source>
        <dbReference type="EMBL" id="OJF14923.1"/>
    </source>
</evidence>
<keyword evidence="4" id="KW-0378">Hydrolase</keyword>
<feature type="compositionally biased region" description="Basic and acidic residues" evidence="12">
    <location>
        <begin position="287"/>
        <end position="297"/>
    </location>
</feature>
<protein>
    <recommendedName>
        <fullName evidence="9">Serine/threonine protein phosphatase PstP</fullName>
        <ecNumber evidence="2">3.1.3.16</ecNumber>
    </recommendedName>
    <alternativeName>
        <fullName evidence="11">Mycobacterial Ser/Thr phosphatase</fullName>
    </alternativeName>
    <alternativeName>
        <fullName evidence="10">PP2C-family Ser/Thr phosphatase</fullName>
    </alternativeName>
</protein>
<dbReference type="EC" id="3.1.3.16" evidence="2"/>
<evidence type="ECO:0000256" key="9">
    <source>
        <dbReference type="ARBA" id="ARBA00071184"/>
    </source>
</evidence>
<keyword evidence="5" id="KW-0904">Protein phosphatase</keyword>
<evidence type="ECO:0000313" key="15">
    <source>
        <dbReference type="Proteomes" id="UP000182486"/>
    </source>
</evidence>
<dbReference type="CDD" id="cd00143">
    <property type="entry name" value="PP2Cc"/>
    <property type="match status" value="1"/>
</dbReference>
<comment type="caution">
    <text evidence="14">The sequence shown here is derived from an EMBL/GenBank/DDBJ whole genome shotgun (WGS) entry which is preliminary data.</text>
</comment>
<dbReference type="EMBL" id="MEIA01000077">
    <property type="protein sequence ID" value="OJF14923.1"/>
    <property type="molecule type" value="Genomic_DNA"/>
</dbReference>
<evidence type="ECO:0000256" key="12">
    <source>
        <dbReference type="SAM" id="MobiDB-lite"/>
    </source>
</evidence>
<feature type="compositionally biased region" description="Polar residues" evidence="12">
    <location>
        <begin position="451"/>
        <end position="463"/>
    </location>
</feature>
<dbReference type="Pfam" id="PF13672">
    <property type="entry name" value="PP2C_2"/>
    <property type="match status" value="1"/>
</dbReference>
<keyword evidence="15" id="KW-1185">Reference proteome</keyword>
<feature type="compositionally biased region" description="Low complexity" evidence="12">
    <location>
        <begin position="266"/>
        <end position="276"/>
    </location>
</feature>
<dbReference type="InterPro" id="IPR015655">
    <property type="entry name" value="PP2C"/>
</dbReference>
<dbReference type="SMART" id="SM00332">
    <property type="entry name" value="PP2Cc"/>
    <property type="match status" value="1"/>
</dbReference>
<feature type="compositionally biased region" description="Pro residues" evidence="12">
    <location>
        <begin position="413"/>
        <end position="428"/>
    </location>
</feature>
<proteinExistence type="predicted"/>
<evidence type="ECO:0000256" key="6">
    <source>
        <dbReference type="ARBA" id="ARBA00023211"/>
    </source>
</evidence>